<dbReference type="PROSITE" id="PS50158">
    <property type="entry name" value="ZF_CCHC"/>
    <property type="match status" value="1"/>
</dbReference>
<evidence type="ECO:0000256" key="12">
    <source>
        <dbReference type="RuleBase" id="RU367126"/>
    </source>
</evidence>
<proteinExistence type="inferred from homology"/>
<reference evidence="16" key="1">
    <citation type="journal article" date="2023" name="Plant J.">
        <title>The genome of the king protea, Protea cynaroides.</title>
        <authorList>
            <person name="Chang J."/>
            <person name="Duong T.A."/>
            <person name="Schoeman C."/>
            <person name="Ma X."/>
            <person name="Roodt D."/>
            <person name="Barker N."/>
            <person name="Li Z."/>
            <person name="Van de Peer Y."/>
            <person name="Mizrachi E."/>
        </authorList>
    </citation>
    <scope>NUCLEOTIDE SEQUENCE</scope>
    <source>
        <tissue evidence="16">Young leaves</tissue>
    </source>
</reference>
<keyword evidence="9 12" id="KW-0539">Nucleus</keyword>
<dbReference type="Gene3D" id="6.10.140.1790">
    <property type="match status" value="1"/>
</dbReference>
<sequence length="659" mass="74090">MKKSEEESSVDICNELEEELSEEPSGDSVSQQSSETENEETEQPSEGLKEEPTEDTSGKPISQLSSDIENDLTEQPSEEPDEEPLEESLSQPLSESDIDDNKCHSESASIKTKEKKRPLDVTASDSGSLHVHHSRKKSKQEDCIEQEPDIGSTLTDLHSESGSPKAFVNAESTSQQQDCTGSSGKLRRSRDSQHEFGGEEGEGDRTSKRRKTRWADEDSQLKMLGPIQLPDFIKDVTRTDSDSEIQELKMKLLETNRRLQESEIDYDRPKEERSPSPLYDKFGIRMNLRDIRYREQLVQDRQTIISKLIQKNPMFKPPSDFQPSKLYKKLYIPLREYPGHNFIGLIIGPRGNTQKRMEKETGARIVIRGKGSVRKKRAHRKPDPSDNDDLHVLVEADNQISLDAAVKMVEKLLNPVDERMNKHKVAQLKELAELNYMLGDESLCRECGERGHKQYACPSRKSTFEIDLCDMCRGSSHQATSCSSTASTPVSNIDHHCHSFVDIRRGGLVFGTSPVLGSIQLEHSNCRLFTSPSYGHIPQFGVSPTPNTGCKSGIELDNKNIYVGHLPQTVDENQLRELFSPFGWITGAKVMKDKTTGMSKGYGFVRYHDRTNAVAAAAHMQGQKIDGKTLVVRASEHLRNLKSSGIPFFQNTQGLHQCF</sequence>
<evidence type="ECO:0000259" key="15">
    <source>
        <dbReference type="PROSITE" id="PS50158"/>
    </source>
</evidence>
<dbReference type="InterPro" id="IPR000504">
    <property type="entry name" value="RRM_dom"/>
</dbReference>
<feature type="compositionally biased region" description="Acidic residues" evidence="13">
    <location>
        <begin position="14"/>
        <end position="25"/>
    </location>
</feature>
<dbReference type="PROSITE" id="PS50102">
    <property type="entry name" value="RRM"/>
    <property type="match status" value="1"/>
</dbReference>
<dbReference type="InterPro" id="IPR004087">
    <property type="entry name" value="KH_dom"/>
</dbReference>
<evidence type="ECO:0000256" key="5">
    <source>
        <dbReference type="ARBA" id="ARBA00022771"/>
    </source>
</evidence>
<dbReference type="GO" id="GO:0045131">
    <property type="term" value="F:pre-mRNA branch point binding"/>
    <property type="evidence" value="ECO:0007669"/>
    <property type="project" value="UniProtKB-UniRule"/>
</dbReference>
<dbReference type="SMART" id="SM00343">
    <property type="entry name" value="ZnF_C2HC"/>
    <property type="match status" value="2"/>
</dbReference>
<feature type="compositionally biased region" description="Polar residues" evidence="13">
    <location>
        <begin position="170"/>
        <end position="183"/>
    </location>
</feature>
<feature type="compositionally biased region" description="Acidic residues" evidence="13">
    <location>
        <begin position="68"/>
        <end position="86"/>
    </location>
</feature>
<organism evidence="16 17">
    <name type="scientific">Protea cynaroides</name>
    <dbReference type="NCBI Taxonomy" id="273540"/>
    <lineage>
        <taxon>Eukaryota</taxon>
        <taxon>Viridiplantae</taxon>
        <taxon>Streptophyta</taxon>
        <taxon>Embryophyta</taxon>
        <taxon>Tracheophyta</taxon>
        <taxon>Spermatophyta</taxon>
        <taxon>Magnoliopsida</taxon>
        <taxon>Proteales</taxon>
        <taxon>Proteaceae</taxon>
        <taxon>Protea</taxon>
    </lineage>
</organism>
<name>A0A9Q0JTS8_9MAGN</name>
<protein>
    <recommendedName>
        <fullName evidence="12">Branchpoint-bridging protein</fullName>
    </recommendedName>
</protein>
<dbReference type="EMBL" id="JAMYWD010000012">
    <property type="protein sequence ID" value="KAJ4952489.1"/>
    <property type="molecule type" value="Genomic_DNA"/>
</dbReference>
<evidence type="ECO:0000256" key="3">
    <source>
        <dbReference type="ARBA" id="ARBA00022664"/>
    </source>
</evidence>
<dbReference type="SUPFAM" id="SSF54791">
    <property type="entry name" value="Eukaryotic type KH-domain (KH-domain type I)"/>
    <property type="match status" value="1"/>
</dbReference>
<dbReference type="GO" id="GO:0048024">
    <property type="term" value="P:regulation of mRNA splicing, via spliceosome"/>
    <property type="evidence" value="ECO:0007669"/>
    <property type="project" value="TreeGrafter"/>
</dbReference>
<dbReference type="SUPFAM" id="SSF54928">
    <property type="entry name" value="RNA-binding domain, RBD"/>
    <property type="match status" value="1"/>
</dbReference>
<dbReference type="GO" id="GO:0000398">
    <property type="term" value="P:mRNA splicing, via spliceosome"/>
    <property type="evidence" value="ECO:0007669"/>
    <property type="project" value="UniProtKB-UniRule"/>
</dbReference>
<accession>A0A9Q0JTS8</accession>
<dbReference type="GO" id="GO:0005681">
    <property type="term" value="C:spliceosomal complex"/>
    <property type="evidence" value="ECO:0007669"/>
    <property type="project" value="UniProtKB-KW"/>
</dbReference>
<evidence type="ECO:0000256" key="2">
    <source>
        <dbReference type="ARBA" id="ARBA00010382"/>
    </source>
</evidence>
<dbReference type="InterPro" id="IPR035979">
    <property type="entry name" value="RBD_domain_sf"/>
</dbReference>
<gene>
    <name evidence="16" type="ORF">NE237_029321</name>
</gene>
<feature type="region of interest" description="Disordered" evidence="13">
    <location>
        <begin position="1"/>
        <end position="217"/>
    </location>
</feature>
<comment type="similarity">
    <text evidence="2 12">Belongs to the BBP/SF1 family.</text>
</comment>
<dbReference type="Gene3D" id="3.30.1370.10">
    <property type="entry name" value="K Homology domain, type 1"/>
    <property type="match status" value="1"/>
</dbReference>
<evidence type="ECO:0000256" key="8">
    <source>
        <dbReference type="ARBA" id="ARBA00023187"/>
    </source>
</evidence>
<dbReference type="CDD" id="cd02395">
    <property type="entry name" value="KH-I_BBP"/>
    <property type="match status" value="1"/>
</dbReference>
<evidence type="ECO:0000256" key="1">
    <source>
        <dbReference type="ARBA" id="ARBA00004123"/>
    </source>
</evidence>
<dbReference type="PROSITE" id="PS50084">
    <property type="entry name" value="KH_TYPE_1"/>
    <property type="match status" value="1"/>
</dbReference>
<dbReference type="Pfam" id="PF00076">
    <property type="entry name" value="RRM_1"/>
    <property type="match status" value="1"/>
</dbReference>
<dbReference type="PANTHER" id="PTHR11208">
    <property type="entry name" value="RNA-BINDING PROTEIN RELATED"/>
    <property type="match status" value="1"/>
</dbReference>
<dbReference type="OrthoDB" id="10021397at2759"/>
<feature type="domain" description="RRM" evidence="14">
    <location>
        <begin position="559"/>
        <end position="637"/>
    </location>
</feature>
<dbReference type="Pfam" id="PF16275">
    <property type="entry name" value="SF1-HH"/>
    <property type="match status" value="1"/>
</dbReference>
<evidence type="ECO:0000256" key="9">
    <source>
        <dbReference type="ARBA" id="ARBA00023242"/>
    </source>
</evidence>
<evidence type="ECO:0000313" key="17">
    <source>
        <dbReference type="Proteomes" id="UP001141806"/>
    </source>
</evidence>
<keyword evidence="8 12" id="KW-0508">mRNA splicing</keyword>
<dbReference type="InterPro" id="IPR001878">
    <property type="entry name" value="Znf_CCHC"/>
</dbReference>
<evidence type="ECO:0000256" key="4">
    <source>
        <dbReference type="ARBA" id="ARBA00022723"/>
    </source>
</evidence>
<evidence type="ECO:0000256" key="11">
    <source>
        <dbReference type="PROSITE-ProRule" id="PRU00176"/>
    </source>
</evidence>
<dbReference type="AlphaFoldDB" id="A0A9Q0JTS8"/>
<dbReference type="InterPro" id="IPR032570">
    <property type="entry name" value="SF1-HH"/>
</dbReference>
<comment type="function">
    <text evidence="12">Necessary for the splicing of pre-mRNA. Has a role in the recognition of the branch site (5'-UACUAAC-3'), the pyrimidine tract and the 3'-splice site at the 3'-end of introns.</text>
</comment>
<evidence type="ECO:0000259" key="14">
    <source>
        <dbReference type="PROSITE" id="PS50102"/>
    </source>
</evidence>
<dbReference type="SMART" id="SM00322">
    <property type="entry name" value="KH"/>
    <property type="match status" value="1"/>
</dbReference>
<dbReference type="InterPro" id="IPR036875">
    <property type="entry name" value="Znf_CCHC_sf"/>
</dbReference>
<dbReference type="Pfam" id="PF22675">
    <property type="entry name" value="KH-I_KHDC4-BBP"/>
    <property type="match status" value="1"/>
</dbReference>
<evidence type="ECO:0000256" key="13">
    <source>
        <dbReference type="SAM" id="MobiDB-lite"/>
    </source>
</evidence>
<dbReference type="GO" id="GO:0008270">
    <property type="term" value="F:zinc ion binding"/>
    <property type="evidence" value="ECO:0007669"/>
    <property type="project" value="UniProtKB-UniRule"/>
</dbReference>
<feature type="domain" description="CCHC-type" evidence="15">
    <location>
        <begin position="444"/>
        <end position="459"/>
    </location>
</feature>
<comment type="subcellular location">
    <subcellularLocation>
        <location evidence="1 12">Nucleus</location>
    </subcellularLocation>
</comment>
<dbReference type="SMART" id="SM00360">
    <property type="entry name" value="RRM"/>
    <property type="match status" value="1"/>
</dbReference>
<evidence type="ECO:0000256" key="6">
    <source>
        <dbReference type="ARBA" id="ARBA00022833"/>
    </source>
</evidence>
<dbReference type="SUPFAM" id="SSF57756">
    <property type="entry name" value="Retrovirus zinc finger-like domains"/>
    <property type="match status" value="1"/>
</dbReference>
<dbReference type="PANTHER" id="PTHR11208:SF45">
    <property type="entry name" value="SPLICING FACTOR 1"/>
    <property type="match status" value="1"/>
</dbReference>
<dbReference type="InterPro" id="IPR055256">
    <property type="entry name" value="KH_1_KHDC4/BBP-like"/>
</dbReference>
<evidence type="ECO:0000256" key="7">
    <source>
        <dbReference type="ARBA" id="ARBA00022884"/>
    </source>
</evidence>
<keyword evidence="3 12" id="KW-0507">mRNA processing</keyword>
<dbReference type="InterPro" id="IPR047086">
    <property type="entry name" value="SF1-HH_sf"/>
</dbReference>
<dbReference type="Proteomes" id="UP001141806">
    <property type="component" value="Unassembled WGS sequence"/>
</dbReference>
<keyword evidence="7 11" id="KW-0694">RNA-binding</keyword>
<keyword evidence="5 10" id="KW-0863">Zinc-finger</keyword>
<feature type="compositionally biased region" description="Polar residues" evidence="13">
    <location>
        <begin position="152"/>
        <end position="162"/>
    </location>
</feature>
<evidence type="ECO:0000313" key="16">
    <source>
        <dbReference type="EMBL" id="KAJ4952489.1"/>
    </source>
</evidence>
<dbReference type="InterPro" id="IPR012677">
    <property type="entry name" value="Nucleotide-bd_a/b_plait_sf"/>
</dbReference>
<keyword evidence="12" id="KW-0747">Spliceosome</keyword>
<comment type="caution">
    <text evidence="16">The sequence shown here is derived from an EMBL/GenBank/DDBJ whole genome shotgun (WGS) entry which is preliminary data.</text>
</comment>
<dbReference type="GO" id="GO:0003729">
    <property type="term" value="F:mRNA binding"/>
    <property type="evidence" value="ECO:0007669"/>
    <property type="project" value="TreeGrafter"/>
</dbReference>
<dbReference type="InterPro" id="IPR045071">
    <property type="entry name" value="BBP-like"/>
</dbReference>
<dbReference type="Gene3D" id="3.30.70.330">
    <property type="match status" value="1"/>
</dbReference>
<evidence type="ECO:0000256" key="10">
    <source>
        <dbReference type="PROSITE-ProRule" id="PRU00047"/>
    </source>
</evidence>
<keyword evidence="17" id="KW-1185">Reference proteome</keyword>
<dbReference type="InterPro" id="IPR036612">
    <property type="entry name" value="KH_dom_type_1_sf"/>
</dbReference>
<keyword evidence="6 12" id="KW-0862">Zinc</keyword>
<keyword evidence="4 12" id="KW-0479">Metal-binding</keyword>